<keyword evidence="2" id="KW-1185">Reference proteome</keyword>
<evidence type="ECO:0000313" key="1">
    <source>
        <dbReference type="EnsemblPlants" id="OMERI07G13460.1"/>
    </source>
</evidence>
<protein>
    <submittedName>
        <fullName evidence="1">Uncharacterized protein</fullName>
    </submittedName>
</protein>
<dbReference type="Gramene" id="OMERI07G13460.1">
    <property type="protein sequence ID" value="OMERI07G13460.1"/>
    <property type="gene ID" value="OMERI07G13460"/>
</dbReference>
<dbReference type="Proteomes" id="UP000008021">
    <property type="component" value="Chromosome 7"/>
</dbReference>
<reference evidence="1" key="2">
    <citation type="submission" date="2018-05" db="EMBL/GenBank/DDBJ databases">
        <title>OmerRS3 (Oryza meridionalis Reference Sequence Version 3).</title>
        <authorList>
            <person name="Zhang J."/>
            <person name="Kudrna D."/>
            <person name="Lee S."/>
            <person name="Talag J."/>
            <person name="Welchert J."/>
            <person name="Wing R.A."/>
        </authorList>
    </citation>
    <scope>NUCLEOTIDE SEQUENCE [LARGE SCALE GENOMIC DNA]</scope>
    <source>
        <strain evidence="1">cv. OR44</strain>
    </source>
</reference>
<organism evidence="1">
    <name type="scientific">Oryza meridionalis</name>
    <dbReference type="NCBI Taxonomy" id="40149"/>
    <lineage>
        <taxon>Eukaryota</taxon>
        <taxon>Viridiplantae</taxon>
        <taxon>Streptophyta</taxon>
        <taxon>Embryophyta</taxon>
        <taxon>Tracheophyta</taxon>
        <taxon>Spermatophyta</taxon>
        <taxon>Magnoliopsida</taxon>
        <taxon>Liliopsida</taxon>
        <taxon>Poales</taxon>
        <taxon>Poaceae</taxon>
        <taxon>BOP clade</taxon>
        <taxon>Oryzoideae</taxon>
        <taxon>Oryzeae</taxon>
        <taxon>Oryzinae</taxon>
        <taxon>Oryza</taxon>
    </lineage>
</organism>
<evidence type="ECO:0000313" key="2">
    <source>
        <dbReference type="Proteomes" id="UP000008021"/>
    </source>
</evidence>
<name>A0A0E0EC92_9ORYZ</name>
<dbReference type="HOGENOM" id="CLU_2214169_0_0_1"/>
<dbReference type="EnsemblPlants" id="OMERI07G13460.1">
    <property type="protein sequence ID" value="OMERI07G13460.1"/>
    <property type="gene ID" value="OMERI07G13460"/>
</dbReference>
<proteinExistence type="predicted"/>
<sequence length="107" mass="11344">MVPLLLVREIPHLAAGSSWLSRSRSRTSAHPLRQTDEPACAGVDRSFHLSVGVGCHPEAGGIVVTRFPMMPATCSTVCASEGGAAVGQEMMLGPNMQPWHLEAPQVL</sequence>
<dbReference type="AlphaFoldDB" id="A0A0E0EC92"/>
<accession>A0A0E0EC92</accession>
<reference evidence="1" key="1">
    <citation type="submission" date="2015-04" db="UniProtKB">
        <authorList>
            <consortium name="EnsemblPlants"/>
        </authorList>
    </citation>
    <scope>IDENTIFICATION</scope>
</reference>